<dbReference type="PANTHER" id="PTHR45348">
    <property type="entry name" value="HYPOTHETICAL OXIDOREDUCTASE (EUROFUNG)"/>
    <property type="match status" value="1"/>
</dbReference>
<dbReference type="SUPFAM" id="SSF50129">
    <property type="entry name" value="GroES-like"/>
    <property type="match status" value="1"/>
</dbReference>
<dbReference type="Gene3D" id="3.90.180.10">
    <property type="entry name" value="Medium-chain alcohol dehydrogenases, catalytic domain"/>
    <property type="match status" value="1"/>
</dbReference>
<comment type="caution">
    <text evidence="2">The sequence shown here is derived from an EMBL/GenBank/DDBJ whole genome shotgun (WGS) entry which is preliminary data.</text>
</comment>
<dbReference type="InterPro" id="IPR013149">
    <property type="entry name" value="ADH-like_C"/>
</dbReference>
<dbReference type="SMART" id="SM00829">
    <property type="entry name" value="PKS_ER"/>
    <property type="match status" value="1"/>
</dbReference>
<dbReference type="InterPro" id="IPR020843">
    <property type="entry name" value="ER"/>
</dbReference>
<dbReference type="Gene3D" id="3.40.50.720">
    <property type="entry name" value="NAD(P)-binding Rossmann-like Domain"/>
    <property type="match status" value="1"/>
</dbReference>
<name>A0A9P5Y606_9AGAR</name>
<dbReference type="InterPro" id="IPR036291">
    <property type="entry name" value="NAD(P)-bd_dom_sf"/>
</dbReference>
<organism evidence="2 3">
    <name type="scientific">Collybia nuda</name>
    <dbReference type="NCBI Taxonomy" id="64659"/>
    <lineage>
        <taxon>Eukaryota</taxon>
        <taxon>Fungi</taxon>
        <taxon>Dikarya</taxon>
        <taxon>Basidiomycota</taxon>
        <taxon>Agaricomycotina</taxon>
        <taxon>Agaricomycetes</taxon>
        <taxon>Agaricomycetidae</taxon>
        <taxon>Agaricales</taxon>
        <taxon>Tricholomatineae</taxon>
        <taxon>Clitocybaceae</taxon>
        <taxon>Collybia</taxon>
    </lineage>
</organism>
<sequence>MPSQTHPSLYLDSKFGNFVLKTNKTPKPGPGELLVRIEAAGLNPVDWKIQKYGMFIESYPVIVGTDVAGTVEEVGQGVSSFAKGDRVLYQGSWAEDRAGYQQYNLIDASTAAKIPSNISLEEAASIPVAIGATVIGLYNPKPQGAGLVAPFEASKRGHEAGKPFFVFGGATSVGQYVIQFAKLSGFSPIITTASLKHEQHLKSLGATHIIDRHNPLSSLPDEIAKITTKPFEIVFDAISASETQEAGYNILSEGGTMIVVLTTQVKSLTSGKNIIHVFGVFTLPETRELGVQFYSQLEAMLKEGVIRPNRVEVVPGGLNGVVPGLERLQSDQVSGTKLIVRPQETIV</sequence>
<dbReference type="GO" id="GO:0016651">
    <property type="term" value="F:oxidoreductase activity, acting on NAD(P)H"/>
    <property type="evidence" value="ECO:0007669"/>
    <property type="project" value="InterPro"/>
</dbReference>
<dbReference type="Pfam" id="PF08240">
    <property type="entry name" value="ADH_N"/>
    <property type="match status" value="1"/>
</dbReference>
<dbReference type="CDD" id="cd08249">
    <property type="entry name" value="enoyl_reductase_like"/>
    <property type="match status" value="1"/>
</dbReference>
<keyword evidence="3" id="KW-1185">Reference proteome</keyword>
<dbReference type="PANTHER" id="PTHR45348:SF2">
    <property type="entry name" value="ZINC-TYPE ALCOHOL DEHYDROGENASE-LIKE PROTEIN C2E1P3.01"/>
    <property type="match status" value="1"/>
</dbReference>
<dbReference type="InterPro" id="IPR013154">
    <property type="entry name" value="ADH-like_N"/>
</dbReference>
<dbReference type="EMBL" id="MU150258">
    <property type="protein sequence ID" value="KAF9463953.1"/>
    <property type="molecule type" value="Genomic_DNA"/>
</dbReference>
<dbReference type="InterPro" id="IPR011032">
    <property type="entry name" value="GroES-like_sf"/>
</dbReference>
<protein>
    <submittedName>
        <fullName evidence="2">Chaperonin 10-like protein</fullName>
    </submittedName>
</protein>
<accession>A0A9P5Y606</accession>
<proteinExistence type="predicted"/>
<dbReference type="AlphaFoldDB" id="A0A9P5Y606"/>
<evidence type="ECO:0000313" key="2">
    <source>
        <dbReference type="EMBL" id="KAF9463953.1"/>
    </source>
</evidence>
<dbReference type="SUPFAM" id="SSF51735">
    <property type="entry name" value="NAD(P)-binding Rossmann-fold domains"/>
    <property type="match status" value="1"/>
</dbReference>
<evidence type="ECO:0000313" key="3">
    <source>
        <dbReference type="Proteomes" id="UP000807353"/>
    </source>
</evidence>
<feature type="domain" description="Enoyl reductase (ER)" evidence="1">
    <location>
        <begin position="13"/>
        <end position="340"/>
    </location>
</feature>
<evidence type="ECO:0000259" key="1">
    <source>
        <dbReference type="SMART" id="SM00829"/>
    </source>
</evidence>
<dbReference type="InterPro" id="IPR047122">
    <property type="entry name" value="Trans-enoyl_RdTase-like"/>
</dbReference>
<dbReference type="Pfam" id="PF00107">
    <property type="entry name" value="ADH_zinc_N"/>
    <property type="match status" value="1"/>
</dbReference>
<dbReference type="OrthoDB" id="3233595at2759"/>
<dbReference type="Proteomes" id="UP000807353">
    <property type="component" value="Unassembled WGS sequence"/>
</dbReference>
<reference evidence="2" key="1">
    <citation type="submission" date="2020-11" db="EMBL/GenBank/DDBJ databases">
        <authorList>
            <consortium name="DOE Joint Genome Institute"/>
            <person name="Ahrendt S."/>
            <person name="Riley R."/>
            <person name="Andreopoulos W."/>
            <person name="Labutti K."/>
            <person name="Pangilinan J."/>
            <person name="Ruiz-Duenas F.J."/>
            <person name="Barrasa J.M."/>
            <person name="Sanchez-Garcia M."/>
            <person name="Camarero S."/>
            <person name="Miyauchi S."/>
            <person name="Serrano A."/>
            <person name="Linde D."/>
            <person name="Babiker R."/>
            <person name="Drula E."/>
            <person name="Ayuso-Fernandez I."/>
            <person name="Pacheco R."/>
            <person name="Padilla G."/>
            <person name="Ferreira P."/>
            <person name="Barriuso J."/>
            <person name="Kellner H."/>
            <person name="Castanera R."/>
            <person name="Alfaro M."/>
            <person name="Ramirez L."/>
            <person name="Pisabarro A.G."/>
            <person name="Kuo A."/>
            <person name="Tritt A."/>
            <person name="Lipzen A."/>
            <person name="He G."/>
            <person name="Yan M."/>
            <person name="Ng V."/>
            <person name="Cullen D."/>
            <person name="Martin F."/>
            <person name="Rosso M.-N."/>
            <person name="Henrissat B."/>
            <person name="Hibbett D."/>
            <person name="Martinez A.T."/>
            <person name="Grigoriev I.V."/>
        </authorList>
    </citation>
    <scope>NUCLEOTIDE SEQUENCE</scope>
    <source>
        <strain evidence="2">CBS 247.69</strain>
    </source>
</reference>
<gene>
    <name evidence="2" type="ORF">BDZ94DRAFT_1282344</name>
</gene>